<evidence type="ECO:0000256" key="3">
    <source>
        <dbReference type="ARBA" id="ARBA00022821"/>
    </source>
</evidence>
<evidence type="ECO:0000313" key="7">
    <source>
        <dbReference type="Proteomes" id="UP000238479"/>
    </source>
</evidence>
<dbReference type="AlphaFoldDB" id="A0A2P6RQ01"/>
<dbReference type="Proteomes" id="UP000238479">
    <property type="component" value="Chromosome 2"/>
</dbReference>
<dbReference type="InterPro" id="IPR032675">
    <property type="entry name" value="LRR_dom_sf"/>
</dbReference>
<dbReference type="Gene3D" id="1.10.8.430">
    <property type="entry name" value="Helical domain of apoptotic protease-activating factors"/>
    <property type="match status" value="1"/>
</dbReference>
<protein>
    <submittedName>
        <fullName evidence="6">Putative P-loop containing nucleoside triphosphate hydrolase, leucine-rich repeat domain, L</fullName>
    </submittedName>
</protein>
<dbReference type="SUPFAM" id="SSF52058">
    <property type="entry name" value="L domain-like"/>
    <property type="match status" value="1"/>
</dbReference>
<dbReference type="EMBL" id="PDCK01000040">
    <property type="protein sequence ID" value="PRQ48503.1"/>
    <property type="molecule type" value="Genomic_DNA"/>
</dbReference>
<dbReference type="SUPFAM" id="SSF52540">
    <property type="entry name" value="P-loop containing nucleoside triphosphate hydrolases"/>
    <property type="match status" value="1"/>
</dbReference>
<keyword evidence="7" id="KW-1185">Reference proteome</keyword>
<evidence type="ECO:0000256" key="2">
    <source>
        <dbReference type="ARBA" id="ARBA00022741"/>
    </source>
</evidence>
<dbReference type="Pfam" id="PF00931">
    <property type="entry name" value="NB-ARC"/>
    <property type="match status" value="1"/>
</dbReference>
<accession>A0A2P6RQ01</accession>
<dbReference type="PANTHER" id="PTHR33463:SF198">
    <property type="entry name" value="RPP4C3"/>
    <property type="match status" value="1"/>
</dbReference>
<evidence type="ECO:0000256" key="4">
    <source>
        <dbReference type="ARBA" id="ARBA00022840"/>
    </source>
</evidence>
<dbReference type="InterPro" id="IPR042197">
    <property type="entry name" value="Apaf_helical"/>
</dbReference>
<dbReference type="InterPro" id="IPR027417">
    <property type="entry name" value="P-loop_NTPase"/>
</dbReference>
<dbReference type="Gene3D" id="3.80.10.10">
    <property type="entry name" value="Ribonuclease Inhibitor"/>
    <property type="match status" value="1"/>
</dbReference>
<dbReference type="PRINTS" id="PR00364">
    <property type="entry name" value="DISEASERSIST"/>
</dbReference>
<keyword evidence="6" id="KW-0378">Hydrolase</keyword>
<keyword evidence="3" id="KW-0611">Plant defense</keyword>
<dbReference type="Gramene" id="PRQ48503">
    <property type="protein sequence ID" value="PRQ48503"/>
    <property type="gene ID" value="RchiOBHm_Chr2g0111441"/>
</dbReference>
<gene>
    <name evidence="6" type="ORF">RchiOBHm_Chr2g0111441</name>
</gene>
<proteinExistence type="inferred from homology"/>
<keyword evidence="2" id="KW-0547">Nucleotide-binding</keyword>
<dbReference type="GO" id="GO:0005524">
    <property type="term" value="F:ATP binding"/>
    <property type="evidence" value="ECO:0007669"/>
    <property type="project" value="UniProtKB-KW"/>
</dbReference>
<dbReference type="PANTHER" id="PTHR33463">
    <property type="entry name" value="NB-ARC DOMAIN-CONTAINING PROTEIN-RELATED"/>
    <property type="match status" value="1"/>
</dbReference>
<keyword evidence="4" id="KW-0067">ATP-binding</keyword>
<evidence type="ECO:0000313" key="6">
    <source>
        <dbReference type="EMBL" id="PRQ48503.1"/>
    </source>
</evidence>
<dbReference type="InterPro" id="IPR050905">
    <property type="entry name" value="Plant_NBS-LRR"/>
</dbReference>
<dbReference type="Gene3D" id="3.40.50.300">
    <property type="entry name" value="P-loop containing nucleotide triphosphate hydrolases"/>
    <property type="match status" value="1"/>
</dbReference>
<dbReference type="GO" id="GO:0006952">
    <property type="term" value="P:defense response"/>
    <property type="evidence" value="ECO:0007669"/>
    <property type="project" value="UniProtKB-KW"/>
</dbReference>
<dbReference type="GO" id="GO:0043531">
    <property type="term" value="F:ADP binding"/>
    <property type="evidence" value="ECO:0007669"/>
    <property type="project" value="InterPro"/>
</dbReference>
<name>A0A2P6RQ01_ROSCH</name>
<sequence length="619" mass="70484">MEAMDSILSKIAEYTVEPVGRQVGYVIHCNRNLHHLQYGVRWLKAERDYLITEVDAAEIINERAQPALQDWLARAEAITVMAEDLLRDGNRANLECLHGFCPNLKYRYRLGRRSTGLLDEIEMFLHIKEALILQMEWGVSTGEYQAFRSRTSTVRQIMDELKKSSARRIGVCGPRGVGKTLLGKEVYRQARKDKKLFDDVVILLDVKKNPDLEVIQSKIVRQLDMKILDDENLDGRANHLHARILNKKILVILDDVWEHIDLDALGLPSVPTCKILLTSISREALSDTKMQKVFALDILTEEEAWFLFKNKAGDVLKENVNIVSVATQVAKRCEGLPISIVIVASSSKGISTLTSWENALRCLEEFDTDHGITRSPHLGIEWSYNQLNDEEVKQLFLLCGFAIWGKDIYLPALLKFSMGLGLFSKAYTMEQAKDAFQSSVEKLKDFCLLTDSDDDNRYVRMHDLVRDVANQIAFRDGHILSSAEDGGEYELKEWLDKDFFKKCSMMSSQSSTVPALSEVTRIHPKLKMLYLHGKGDNSVEMPSNFFREIQELKMLDLTRLHLLSLPSSLQFLKNMHALFLNQCTLGDVALVGQLNNLEILSFSQSSLGETRRLENEKQL</sequence>
<comment type="similarity">
    <text evidence="1">Belongs to the disease resistance NB-LRR family.</text>
</comment>
<evidence type="ECO:0000259" key="5">
    <source>
        <dbReference type="Pfam" id="PF00931"/>
    </source>
</evidence>
<comment type="caution">
    <text evidence="6">The sequence shown here is derived from an EMBL/GenBank/DDBJ whole genome shotgun (WGS) entry which is preliminary data.</text>
</comment>
<organism evidence="6 7">
    <name type="scientific">Rosa chinensis</name>
    <name type="common">China rose</name>
    <dbReference type="NCBI Taxonomy" id="74649"/>
    <lineage>
        <taxon>Eukaryota</taxon>
        <taxon>Viridiplantae</taxon>
        <taxon>Streptophyta</taxon>
        <taxon>Embryophyta</taxon>
        <taxon>Tracheophyta</taxon>
        <taxon>Spermatophyta</taxon>
        <taxon>Magnoliopsida</taxon>
        <taxon>eudicotyledons</taxon>
        <taxon>Gunneridae</taxon>
        <taxon>Pentapetalae</taxon>
        <taxon>rosids</taxon>
        <taxon>fabids</taxon>
        <taxon>Rosales</taxon>
        <taxon>Rosaceae</taxon>
        <taxon>Rosoideae</taxon>
        <taxon>Rosoideae incertae sedis</taxon>
        <taxon>Rosa</taxon>
    </lineage>
</organism>
<evidence type="ECO:0000256" key="1">
    <source>
        <dbReference type="ARBA" id="ARBA00008894"/>
    </source>
</evidence>
<dbReference type="InterPro" id="IPR002182">
    <property type="entry name" value="NB-ARC"/>
</dbReference>
<feature type="domain" description="NB-ARC" evidence="5">
    <location>
        <begin position="151"/>
        <end position="313"/>
    </location>
</feature>
<dbReference type="GO" id="GO:0016787">
    <property type="term" value="F:hydrolase activity"/>
    <property type="evidence" value="ECO:0007669"/>
    <property type="project" value="UniProtKB-KW"/>
</dbReference>
<reference evidence="6 7" key="1">
    <citation type="journal article" date="2018" name="Nat. Genet.">
        <title>The Rosa genome provides new insights in the design of modern roses.</title>
        <authorList>
            <person name="Bendahmane M."/>
        </authorList>
    </citation>
    <scope>NUCLEOTIDE SEQUENCE [LARGE SCALE GENOMIC DNA]</scope>
    <source>
        <strain evidence="7">cv. Old Blush</strain>
    </source>
</reference>